<keyword evidence="1" id="KW-0472">Membrane</keyword>
<feature type="transmembrane region" description="Helical" evidence="1">
    <location>
        <begin position="142"/>
        <end position="159"/>
    </location>
</feature>
<keyword evidence="1" id="KW-0812">Transmembrane</keyword>
<accession>A0A0K1SAV8</accession>
<proteinExistence type="predicted"/>
<dbReference type="EMBL" id="CP011339">
    <property type="protein sequence ID" value="AKV71173.1"/>
    <property type="molecule type" value="Genomic_DNA"/>
</dbReference>
<feature type="transmembrane region" description="Helical" evidence="1">
    <location>
        <begin position="82"/>
        <end position="107"/>
    </location>
</feature>
<evidence type="ECO:0000256" key="1">
    <source>
        <dbReference type="SAM" id="Phobius"/>
    </source>
</evidence>
<dbReference type="PATRIC" id="fig|1638788.3.peg.6470"/>
<evidence type="ECO:0000313" key="3">
    <source>
        <dbReference type="Proteomes" id="UP000068167"/>
    </source>
</evidence>
<feature type="transmembrane region" description="Helical" evidence="1">
    <location>
        <begin position="42"/>
        <end position="62"/>
    </location>
</feature>
<protein>
    <submittedName>
        <fullName evidence="2">Uncharacterized protein</fullName>
    </submittedName>
</protein>
<name>A0A0K1SAV8_9CHRO</name>
<sequence>MSYNSMPYKNIKDIRIQLEHLGRIVKRTQEKEFEKGQAFKKFFPILFIPIFAINALRIYWAFRANKELDYFRTKFHIKQWYVILYGLLWGAFWRFFTPLCIEFLQLISSLLELSKANSSNSGGSAWDLLVTYLQNQCNENTIALFFIIVFQFFGFVWFGQHIIEIMDDEDEINTARSSQYGLINNPLLHQEPGFAR</sequence>
<keyword evidence="1" id="KW-1133">Transmembrane helix</keyword>
<dbReference type="AlphaFoldDB" id="A0A0K1SAV8"/>
<reference evidence="2 3" key="1">
    <citation type="journal article" date="2016" name="Stand. Genomic Sci.">
        <title>Complete genome sequence and genomic characterization of Microcystis panniformis FACHB 1757 by third-generation sequencing.</title>
        <authorList>
            <person name="Zhang J.Y."/>
            <person name="Guan R."/>
            <person name="Zhang H.J."/>
            <person name="Li H."/>
            <person name="Xiao P."/>
            <person name="Yu G.L."/>
            <person name="Du L."/>
            <person name="Cao D.M."/>
            <person name="Zhu B.C."/>
            <person name="Li R.H."/>
            <person name="Lu Z.H."/>
        </authorList>
    </citation>
    <scope>NUCLEOTIDE SEQUENCE [LARGE SCALE GENOMIC DNA]</scope>
    <source>
        <strain evidence="2 3">FACHB-1757</strain>
    </source>
</reference>
<dbReference type="KEGG" id="mpk:VL20_6445"/>
<gene>
    <name evidence="2" type="ORF">VL20_6445</name>
</gene>
<dbReference type="RefSeq" id="WP_128575348.1">
    <property type="nucleotide sequence ID" value="NZ_CP011339.1"/>
</dbReference>
<dbReference type="Proteomes" id="UP000068167">
    <property type="component" value="Chromosome"/>
</dbReference>
<evidence type="ECO:0000313" key="2">
    <source>
        <dbReference type="EMBL" id="AKV71173.1"/>
    </source>
</evidence>
<organism evidence="2 3">
    <name type="scientific">Microcystis panniformis FACHB-1757</name>
    <dbReference type="NCBI Taxonomy" id="1638788"/>
    <lineage>
        <taxon>Bacteria</taxon>
        <taxon>Bacillati</taxon>
        <taxon>Cyanobacteriota</taxon>
        <taxon>Cyanophyceae</taxon>
        <taxon>Oscillatoriophycideae</taxon>
        <taxon>Chroococcales</taxon>
        <taxon>Microcystaceae</taxon>
        <taxon>Microcystis</taxon>
    </lineage>
</organism>
<keyword evidence="3" id="KW-1185">Reference proteome</keyword>